<dbReference type="Gene3D" id="3.40.50.1820">
    <property type="entry name" value="alpha/beta hydrolase"/>
    <property type="match status" value="1"/>
</dbReference>
<dbReference type="InterPro" id="IPR029058">
    <property type="entry name" value="AB_hydrolase_fold"/>
</dbReference>
<dbReference type="Pfam" id="PF06314">
    <property type="entry name" value="ADC"/>
    <property type="match status" value="1"/>
</dbReference>
<dbReference type="STRING" id="504805.SAMN05421505_103290"/>
<dbReference type="EMBL" id="FNCN01000003">
    <property type="protein sequence ID" value="SDG35010.1"/>
    <property type="molecule type" value="Genomic_DNA"/>
</dbReference>
<dbReference type="AlphaFoldDB" id="A0A1G7TKH4"/>
<evidence type="ECO:0000313" key="2">
    <source>
        <dbReference type="EMBL" id="SDG35010.1"/>
    </source>
</evidence>
<dbReference type="Gene3D" id="2.40.400.10">
    <property type="entry name" value="Acetoacetate decarboxylase-like"/>
    <property type="match status" value="1"/>
</dbReference>
<dbReference type="GO" id="GO:0016829">
    <property type="term" value="F:lyase activity"/>
    <property type="evidence" value="ECO:0007669"/>
    <property type="project" value="InterPro"/>
</dbReference>
<proteinExistence type="predicted"/>
<dbReference type="InterPro" id="IPR010451">
    <property type="entry name" value="Acetoacetate_decarboxylase"/>
</dbReference>
<protein>
    <submittedName>
        <fullName evidence="2">Acetoacetate decarboxylase (ADC)</fullName>
    </submittedName>
</protein>
<evidence type="ECO:0000256" key="1">
    <source>
        <dbReference type="SAM" id="MobiDB-lite"/>
    </source>
</evidence>
<dbReference type="OrthoDB" id="5095936at2"/>
<accession>A0A1G7TKH4</accession>
<keyword evidence="3" id="KW-1185">Reference proteome</keyword>
<name>A0A1G7TKH4_9ACTN</name>
<dbReference type="SUPFAM" id="SSF53474">
    <property type="entry name" value="alpha/beta-Hydrolases"/>
    <property type="match status" value="1"/>
</dbReference>
<reference evidence="2 3" key="1">
    <citation type="submission" date="2016-10" db="EMBL/GenBank/DDBJ databases">
        <authorList>
            <person name="de Groot N.N."/>
        </authorList>
    </citation>
    <scope>NUCLEOTIDE SEQUENCE [LARGE SCALE GENOMIC DNA]</scope>
    <source>
        <strain evidence="2 3">CPCC 201354</strain>
    </source>
</reference>
<dbReference type="InterPro" id="IPR023375">
    <property type="entry name" value="ADC_dom_sf"/>
</dbReference>
<dbReference type="Proteomes" id="UP000198923">
    <property type="component" value="Unassembled WGS sequence"/>
</dbReference>
<evidence type="ECO:0000313" key="3">
    <source>
        <dbReference type="Proteomes" id="UP000198923"/>
    </source>
</evidence>
<dbReference type="RefSeq" id="WP_093168611.1">
    <property type="nucleotide sequence ID" value="NZ_FNCN01000003.1"/>
</dbReference>
<sequence length="745" mass="79085">MSVDDMTHPDAGPVHADRDVLERGETGTYAGDLAVVGQVAAEIARAADEIRGVSARLTATVSRLGLAGARGRAARSALAAQRALLRAVVSPRGLGYALTGGRLGATAERIGGWTGQESLAVMVAVTSLRLRIAAVAEAHPECMTDPALHRLIQAVSADKSLQAARALREIVKDRGIQQTLTRIAPIFIELLAVNALLDENPANDESGWAIAAGRSITSEPLLGVSVNAVCRWDVGDGSAEPVELAPAERAKLSEAGTVNGFLRNIAIVGNTGRVLIQRIQGPDGVERYAVHIPGMQCGMPRNDSPQDMVGAWRNTLMNESPYTRAVAKAIEHFGVPDKAEIAVIGHSEGGAAAMNLAQEPAFHERYSLTHVIAIGAPVDFKKPPPHVFVATITNQHDLIPSLDGQGPGSPFHFHPDWYVVDYTDSTHEFPVCHNAWHYLDNLEYDLHEAREHINASLAPYQGTVTAAQAYRLFDEVRSPDGFPFLTVATSLTETASGPVEMPVRCSDGTAVNAFFHADADAARELLAGTGLAPALLGGRAVVAVLPRAYRKTSIGAFQEVGVAVVVHDPWRPRPLLVWPELLRRGDRRGSGLRVLDLAMGPGGAPGLAAGSAVAPGLAREVWGYPAFPAQVGVALSGNVLTVDVREEGRPVMELAGRLGPWTPGPELDLVTYSRKDGATLRSLVDTRGAQRLHLVSGLRLRASGDHPMAERLRVLGLDGTRPFLVLATDRLQARLGAGAPVTLPA</sequence>
<gene>
    <name evidence="2" type="ORF">SAMN05421505_103290</name>
</gene>
<feature type="region of interest" description="Disordered" evidence="1">
    <location>
        <begin position="1"/>
        <end position="20"/>
    </location>
</feature>
<organism evidence="2 3">
    <name type="scientific">Sinosporangium album</name>
    <dbReference type="NCBI Taxonomy" id="504805"/>
    <lineage>
        <taxon>Bacteria</taxon>
        <taxon>Bacillati</taxon>
        <taxon>Actinomycetota</taxon>
        <taxon>Actinomycetes</taxon>
        <taxon>Streptosporangiales</taxon>
        <taxon>Streptosporangiaceae</taxon>
        <taxon>Sinosporangium</taxon>
    </lineage>
</organism>
<dbReference type="SUPFAM" id="SSF160104">
    <property type="entry name" value="Acetoacetate decarboxylase-like"/>
    <property type="match status" value="1"/>
</dbReference>